<dbReference type="EMBL" id="NJHN03000120">
    <property type="protein sequence ID" value="KAH9413679.1"/>
    <property type="molecule type" value="Genomic_DNA"/>
</dbReference>
<gene>
    <name evidence="1" type="ORF">DERP_009383</name>
</gene>
<name>A0ABQ8ITQ8_DERPT</name>
<sequence>MDVISINFWAIFSSGNFPKRITAHLDCIGSIIFSDVLQANANRVVVEKISIHHYQQYHPIDLVDIFLTMVHITKETKRKEISLLLTTSQTRIVLSSDAEMKNLPAGCQLTSRTQLSWPINVNRQTPVPISHNFNVLSREPLTRYGPFDEDH</sequence>
<reference evidence="1 2" key="2">
    <citation type="journal article" date="2022" name="Mol. Biol. Evol.">
        <title>Comparative Genomics Reveals Insights into the Divergent Evolution of Astigmatic Mites and Household Pest Adaptations.</title>
        <authorList>
            <person name="Xiong Q."/>
            <person name="Wan A.T."/>
            <person name="Liu X."/>
            <person name="Fung C.S."/>
            <person name="Xiao X."/>
            <person name="Malainual N."/>
            <person name="Hou J."/>
            <person name="Wang L."/>
            <person name="Wang M."/>
            <person name="Yang K.Y."/>
            <person name="Cui Y."/>
            <person name="Leung E.L."/>
            <person name="Nong W."/>
            <person name="Shin S.K."/>
            <person name="Au S.W."/>
            <person name="Jeong K.Y."/>
            <person name="Chew F.T."/>
            <person name="Hui J.H."/>
            <person name="Leung T.F."/>
            <person name="Tungtrongchitr A."/>
            <person name="Zhong N."/>
            <person name="Liu Z."/>
            <person name="Tsui S.K."/>
        </authorList>
    </citation>
    <scope>NUCLEOTIDE SEQUENCE [LARGE SCALE GENOMIC DNA]</scope>
    <source>
        <strain evidence="1">Derp</strain>
    </source>
</reference>
<organism evidence="1 2">
    <name type="scientific">Dermatophagoides pteronyssinus</name>
    <name type="common">European house dust mite</name>
    <dbReference type="NCBI Taxonomy" id="6956"/>
    <lineage>
        <taxon>Eukaryota</taxon>
        <taxon>Metazoa</taxon>
        <taxon>Ecdysozoa</taxon>
        <taxon>Arthropoda</taxon>
        <taxon>Chelicerata</taxon>
        <taxon>Arachnida</taxon>
        <taxon>Acari</taxon>
        <taxon>Acariformes</taxon>
        <taxon>Sarcoptiformes</taxon>
        <taxon>Astigmata</taxon>
        <taxon>Psoroptidia</taxon>
        <taxon>Analgoidea</taxon>
        <taxon>Pyroglyphidae</taxon>
        <taxon>Dermatophagoidinae</taxon>
        <taxon>Dermatophagoides</taxon>
    </lineage>
</organism>
<evidence type="ECO:0000313" key="2">
    <source>
        <dbReference type="Proteomes" id="UP000887458"/>
    </source>
</evidence>
<dbReference type="Proteomes" id="UP000887458">
    <property type="component" value="Unassembled WGS sequence"/>
</dbReference>
<proteinExistence type="predicted"/>
<accession>A0ABQ8ITQ8</accession>
<keyword evidence="2" id="KW-1185">Reference proteome</keyword>
<reference evidence="1 2" key="1">
    <citation type="journal article" date="2018" name="J. Allergy Clin. Immunol.">
        <title>High-quality assembly of Dermatophagoides pteronyssinus genome and transcriptome reveals a wide range of novel allergens.</title>
        <authorList>
            <person name="Liu X.Y."/>
            <person name="Yang K.Y."/>
            <person name="Wang M.Q."/>
            <person name="Kwok J.S."/>
            <person name="Zeng X."/>
            <person name="Yang Z."/>
            <person name="Xiao X.J."/>
            <person name="Lau C.P."/>
            <person name="Li Y."/>
            <person name="Huang Z.M."/>
            <person name="Ba J.G."/>
            <person name="Yim A.K."/>
            <person name="Ouyang C.Y."/>
            <person name="Ngai S.M."/>
            <person name="Chan T.F."/>
            <person name="Leung E.L."/>
            <person name="Liu L."/>
            <person name="Liu Z.G."/>
            <person name="Tsui S.K."/>
        </authorList>
    </citation>
    <scope>NUCLEOTIDE SEQUENCE [LARGE SCALE GENOMIC DNA]</scope>
    <source>
        <strain evidence="1">Derp</strain>
    </source>
</reference>
<protein>
    <submittedName>
        <fullName evidence="1">Uncharacterized protein</fullName>
    </submittedName>
</protein>
<comment type="caution">
    <text evidence="1">The sequence shown here is derived from an EMBL/GenBank/DDBJ whole genome shotgun (WGS) entry which is preliminary data.</text>
</comment>
<evidence type="ECO:0000313" key="1">
    <source>
        <dbReference type="EMBL" id="KAH9413679.1"/>
    </source>
</evidence>